<feature type="region of interest" description="Disordered" evidence="7">
    <location>
        <begin position="367"/>
        <end position="397"/>
    </location>
</feature>
<evidence type="ECO:0000256" key="6">
    <source>
        <dbReference type="PROSITE-ProRule" id="PRU00191"/>
    </source>
</evidence>
<dbReference type="GO" id="GO:0030947">
    <property type="term" value="P:regulation of vascular endothelial growth factor receptor signaling pathway"/>
    <property type="evidence" value="ECO:0007669"/>
    <property type="project" value="Ensembl"/>
</dbReference>
<dbReference type="InterPro" id="IPR037191">
    <property type="entry name" value="VPS9_dom_sf"/>
</dbReference>
<dbReference type="PROSITE" id="PS51205">
    <property type="entry name" value="VPS9"/>
    <property type="match status" value="1"/>
</dbReference>
<reference evidence="11" key="3">
    <citation type="submission" date="2025-09" db="UniProtKB">
        <authorList>
            <consortium name="Ensembl"/>
        </authorList>
    </citation>
    <scope>IDENTIFICATION</scope>
</reference>
<dbReference type="InterPro" id="IPR003123">
    <property type="entry name" value="VPS9"/>
</dbReference>
<dbReference type="Ensembl" id="ENSTNIT00000000013.1">
    <property type="protein sequence ID" value="ENSTNIP00000001688.1"/>
    <property type="gene ID" value="ENSTNIG00000013401.1"/>
</dbReference>
<keyword evidence="5 6" id="KW-0727">SH2 domain</keyword>
<feature type="domain" description="VPS9" evidence="10">
    <location>
        <begin position="607"/>
        <end position="747"/>
    </location>
</feature>
<dbReference type="PANTHER" id="PTHR23101">
    <property type="entry name" value="RAB GDP/GTP EXCHANGE FACTOR"/>
    <property type="match status" value="1"/>
</dbReference>
<dbReference type="SUPFAM" id="SSF54236">
    <property type="entry name" value="Ubiquitin-like"/>
    <property type="match status" value="1"/>
</dbReference>
<evidence type="ECO:0000256" key="2">
    <source>
        <dbReference type="ARBA" id="ARBA00006919"/>
    </source>
</evidence>
<evidence type="ECO:0000259" key="10">
    <source>
        <dbReference type="PROSITE" id="PS51205"/>
    </source>
</evidence>
<dbReference type="FunFam" id="1.20.1050.80:FF:000002">
    <property type="entry name" value="Ras and Rab interactor 2"/>
    <property type="match status" value="1"/>
</dbReference>
<evidence type="ECO:0000313" key="12">
    <source>
        <dbReference type="Proteomes" id="UP000007303"/>
    </source>
</evidence>
<dbReference type="GO" id="GO:0016192">
    <property type="term" value="P:vesicle-mediated transport"/>
    <property type="evidence" value="ECO:0007669"/>
    <property type="project" value="InterPro"/>
</dbReference>
<feature type="compositionally biased region" description="Low complexity" evidence="7">
    <location>
        <begin position="371"/>
        <end position="385"/>
    </location>
</feature>
<accession>H3C0C2</accession>
<proteinExistence type="inferred from homology"/>
<reference evidence="12" key="1">
    <citation type="journal article" date="2004" name="Nature">
        <title>Genome duplication in the teleost fish Tetraodon nigroviridis reveals the early vertebrate proto-karyotype.</title>
        <authorList>
            <person name="Jaillon O."/>
            <person name="Aury J.-M."/>
            <person name="Brunet F."/>
            <person name="Petit J.-L."/>
            <person name="Stange-Thomann N."/>
            <person name="Mauceli E."/>
            <person name="Bouneau L."/>
            <person name="Fischer C."/>
            <person name="Ozouf-Costaz C."/>
            <person name="Bernot A."/>
            <person name="Nicaud S."/>
            <person name="Jaffe D."/>
            <person name="Fisher S."/>
            <person name="Lutfalla G."/>
            <person name="Dossat C."/>
            <person name="Segurens B."/>
            <person name="Dasilva C."/>
            <person name="Salanoubat M."/>
            <person name="Levy M."/>
            <person name="Boudet N."/>
            <person name="Castellano S."/>
            <person name="Anthouard V."/>
            <person name="Jubin C."/>
            <person name="Castelli V."/>
            <person name="Katinka M."/>
            <person name="Vacherie B."/>
            <person name="Biemont C."/>
            <person name="Skalli Z."/>
            <person name="Cattolico L."/>
            <person name="Poulain J."/>
            <person name="De Berardinis V."/>
            <person name="Cruaud C."/>
            <person name="Duprat S."/>
            <person name="Brottier P."/>
            <person name="Coutanceau J.-P."/>
            <person name="Gouzy J."/>
            <person name="Parra G."/>
            <person name="Lardier G."/>
            <person name="Chapple C."/>
            <person name="McKernan K.J."/>
            <person name="McEwan P."/>
            <person name="Bosak S."/>
            <person name="Kellis M."/>
            <person name="Volff J.-N."/>
            <person name="Guigo R."/>
            <person name="Zody M.C."/>
            <person name="Mesirov J."/>
            <person name="Lindblad-Toh K."/>
            <person name="Birren B."/>
            <person name="Nusbaum C."/>
            <person name="Kahn D."/>
            <person name="Robinson-Rechavi M."/>
            <person name="Laudet V."/>
            <person name="Schachter V."/>
            <person name="Quetier F."/>
            <person name="Saurin W."/>
            <person name="Scarpelli C."/>
            <person name="Wincker P."/>
            <person name="Lander E.S."/>
            <person name="Weissenbach J."/>
            <person name="Roest Crollius H."/>
        </authorList>
    </citation>
    <scope>NUCLEOTIDE SEQUENCE [LARGE SCALE GENOMIC DNA]</scope>
</reference>
<keyword evidence="12" id="KW-1185">Reference proteome</keyword>
<dbReference type="GO" id="GO:0031267">
    <property type="term" value="F:small GTPase binding"/>
    <property type="evidence" value="ECO:0007669"/>
    <property type="project" value="TreeGrafter"/>
</dbReference>
<dbReference type="InterPro" id="IPR045046">
    <property type="entry name" value="Vps9-like"/>
</dbReference>
<dbReference type="InParanoid" id="H3C0C2"/>
<sequence length="885" mass="98212">HRRLSVLDRLVQTHAVWLQLGLSHQEAALILQNQPAGTFLVRKSSRMQRKVISVRMDHDAAPPVQDFPVRENRFTFSLEGSGLSFADLFRLVAFCCISRDVLPFTLKLPDAVACARTSAELEEVAKLGAGFWKKTRGSGSEVSAPERPPPPSQRPVSSESTPGCPWLRVRSPSELDCCQPNGALCFINPLFIRIHQRDPCARPPEAPSKGLETPDRDGDPETTSPQPPHSRVQSTAEPLPRVPPPRPPPPRFPPQRLGPVRRQQSMPVMASWISLPKEKERDQGGSRLSRLGCSFGASPSSSPPSRLSLSAPISIPWPSLPISLPSLPSSPRRGPASPASSQEDAQCHLALQDSTIEEALVRAKRFHGNGSRSPPRSSCSPPESSLQSGAEEAAAGQRLSDMSILTDSSDSLEDAPFFLPPLHDPNPPTVHDFDTHLPLSLPPTVTPYMAGLSLESDQDQDQDQDLTIAPPGHRMKRCPSAGALVLLRKVSFVINSLMTPEKRATHRIVELSRNRSSYFGCLVQDYLSYTEQAWHSHATGLELLQTLRQFITQMKSYLTQSSELQPPIESLIPEEQIDTVLEKAMHKCVLKPLKAVVSTALRVLERSGEWRELRENLALAKARQPQELGVTVPLPPHPMAIEKVRQKFHTMIKLYSPEKKVHMLLKVCRLIYTIMEDNSGRPYGADDFLPMLTYVLAQCDLPQLDNEILYMMELLDPSLLQGEGGYYLISVFGAMSLIKNFQEDQAAKVLSSETRDTLHQWHRRRTTTLRAAPCIDDFQNYLRVALHELDSGCTAKTLQVRPHATVDEVCLLCANKFRVSEPKDYGLFLVMGGTSQQLAPDTHPQKIKAELHSRPQVEPFYFVYRRVATVGSSPAALLIPGLGQL</sequence>
<dbReference type="PANTHER" id="PTHR23101:SF51">
    <property type="entry name" value="RAS AND RAB INTERACTOR 2"/>
    <property type="match status" value="1"/>
</dbReference>
<evidence type="ECO:0000256" key="1">
    <source>
        <dbReference type="ARBA" id="ARBA00004496"/>
    </source>
</evidence>
<name>H3C0C2_TETNG</name>
<reference evidence="11" key="2">
    <citation type="submission" date="2025-08" db="UniProtKB">
        <authorList>
            <consortium name="Ensembl"/>
        </authorList>
    </citation>
    <scope>IDENTIFICATION</scope>
</reference>
<dbReference type="STRING" id="99883.ENSTNIP00000001688"/>
<dbReference type="Gene3D" id="1.20.1050.80">
    <property type="entry name" value="VPS9 domain"/>
    <property type="match status" value="1"/>
</dbReference>
<keyword evidence="4" id="KW-0963">Cytoplasm</keyword>
<dbReference type="Proteomes" id="UP000007303">
    <property type="component" value="Unassembled WGS sequence"/>
</dbReference>
<dbReference type="SUPFAM" id="SSF55550">
    <property type="entry name" value="SH2 domain"/>
    <property type="match status" value="1"/>
</dbReference>
<organism evidence="11 12">
    <name type="scientific">Tetraodon nigroviridis</name>
    <name type="common">Spotted green pufferfish</name>
    <name type="synonym">Chelonodon nigroviridis</name>
    <dbReference type="NCBI Taxonomy" id="99883"/>
    <lineage>
        <taxon>Eukaryota</taxon>
        <taxon>Metazoa</taxon>
        <taxon>Chordata</taxon>
        <taxon>Craniata</taxon>
        <taxon>Vertebrata</taxon>
        <taxon>Euteleostomi</taxon>
        <taxon>Actinopterygii</taxon>
        <taxon>Neopterygii</taxon>
        <taxon>Teleostei</taxon>
        <taxon>Neoteleostei</taxon>
        <taxon>Acanthomorphata</taxon>
        <taxon>Eupercaria</taxon>
        <taxon>Tetraodontiformes</taxon>
        <taxon>Tetradontoidea</taxon>
        <taxon>Tetraodontidae</taxon>
        <taxon>Tetraodon</taxon>
    </lineage>
</organism>
<evidence type="ECO:0000256" key="3">
    <source>
        <dbReference type="ARBA" id="ARBA00022468"/>
    </source>
</evidence>
<dbReference type="PROSITE" id="PS50200">
    <property type="entry name" value="RA"/>
    <property type="match status" value="1"/>
</dbReference>
<dbReference type="Pfam" id="PF23268">
    <property type="entry name" value="RIN1"/>
    <property type="match status" value="1"/>
</dbReference>
<dbReference type="GeneTree" id="ENSGT00940000154866"/>
<dbReference type="InterPro" id="IPR036860">
    <property type="entry name" value="SH2_dom_sf"/>
</dbReference>
<protein>
    <submittedName>
        <fullName evidence="11">Ras and Rab interactor 2</fullName>
    </submittedName>
</protein>
<dbReference type="SUPFAM" id="SSF109993">
    <property type="entry name" value="VPS9 domain"/>
    <property type="match status" value="1"/>
</dbReference>
<feature type="compositionally biased region" description="Low complexity" evidence="7">
    <location>
        <begin position="297"/>
        <end position="341"/>
    </location>
</feature>
<evidence type="ECO:0000313" key="11">
    <source>
        <dbReference type="Ensembl" id="ENSTNIP00000001688.1"/>
    </source>
</evidence>
<dbReference type="Gene3D" id="3.30.505.10">
    <property type="entry name" value="SH2 domain"/>
    <property type="match status" value="1"/>
</dbReference>
<dbReference type="GO" id="GO:1903670">
    <property type="term" value="P:regulation of sprouting angiogenesis"/>
    <property type="evidence" value="ECO:0007669"/>
    <property type="project" value="Ensembl"/>
</dbReference>
<evidence type="ECO:0000256" key="5">
    <source>
        <dbReference type="ARBA" id="ARBA00022999"/>
    </source>
</evidence>
<dbReference type="Pfam" id="PF02204">
    <property type="entry name" value="VPS9"/>
    <property type="match status" value="1"/>
</dbReference>
<dbReference type="SMART" id="SM00314">
    <property type="entry name" value="RA"/>
    <property type="match status" value="1"/>
</dbReference>
<dbReference type="SMART" id="SM00167">
    <property type="entry name" value="VPS9"/>
    <property type="match status" value="1"/>
</dbReference>
<feature type="domain" description="SH2" evidence="8">
    <location>
        <begin position="17"/>
        <end position="110"/>
    </location>
</feature>
<comment type="similarity">
    <text evidence="2">Belongs to the RIN (Ras interaction/interference) family.</text>
</comment>
<dbReference type="AlphaFoldDB" id="H3C0C2"/>
<dbReference type="SMART" id="SM00252">
    <property type="entry name" value="SH2"/>
    <property type="match status" value="1"/>
</dbReference>
<dbReference type="GO" id="GO:0030139">
    <property type="term" value="C:endocytic vesicle"/>
    <property type="evidence" value="ECO:0007669"/>
    <property type="project" value="TreeGrafter"/>
</dbReference>
<evidence type="ECO:0000256" key="4">
    <source>
        <dbReference type="ARBA" id="ARBA00022490"/>
    </source>
</evidence>
<dbReference type="GO" id="GO:0005085">
    <property type="term" value="F:guanyl-nucleotide exchange factor activity"/>
    <property type="evidence" value="ECO:0007669"/>
    <property type="project" value="InterPro"/>
</dbReference>
<dbReference type="InterPro" id="IPR000980">
    <property type="entry name" value="SH2"/>
</dbReference>
<dbReference type="Pfam" id="PF00788">
    <property type="entry name" value="RA"/>
    <property type="match status" value="1"/>
</dbReference>
<feature type="region of interest" description="Disordered" evidence="7">
    <location>
        <begin position="200"/>
        <end position="346"/>
    </location>
</feature>
<dbReference type="PROSITE" id="PS50001">
    <property type="entry name" value="SH2"/>
    <property type="match status" value="1"/>
</dbReference>
<evidence type="ECO:0000259" key="9">
    <source>
        <dbReference type="PROSITE" id="PS50200"/>
    </source>
</evidence>
<feature type="region of interest" description="Disordered" evidence="7">
    <location>
        <begin position="135"/>
        <end position="163"/>
    </location>
</feature>
<dbReference type="InterPro" id="IPR000159">
    <property type="entry name" value="RA_dom"/>
</dbReference>
<dbReference type="OMA" id="FIKVYQP"/>
<evidence type="ECO:0000259" key="8">
    <source>
        <dbReference type="PROSITE" id="PS50001"/>
    </source>
</evidence>
<dbReference type="InterPro" id="IPR029071">
    <property type="entry name" value="Ubiquitin-like_domsf"/>
</dbReference>
<dbReference type="GO" id="GO:0005829">
    <property type="term" value="C:cytosol"/>
    <property type="evidence" value="ECO:0007669"/>
    <property type="project" value="TreeGrafter"/>
</dbReference>
<feature type="domain" description="Ras-associating" evidence="9">
    <location>
        <begin position="778"/>
        <end position="869"/>
    </location>
</feature>
<dbReference type="GO" id="GO:0007165">
    <property type="term" value="P:signal transduction"/>
    <property type="evidence" value="ECO:0007669"/>
    <property type="project" value="InterPro"/>
</dbReference>
<feature type="compositionally biased region" description="Pro residues" evidence="7">
    <location>
        <begin position="240"/>
        <end position="253"/>
    </location>
</feature>
<keyword evidence="3" id="KW-0343">GTPase activation</keyword>
<dbReference type="FunCoup" id="H3C0C2">
    <property type="interactions" value="682"/>
</dbReference>
<evidence type="ECO:0000256" key="7">
    <source>
        <dbReference type="SAM" id="MobiDB-lite"/>
    </source>
</evidence>
<dbReference type="GO" id="GO:0005096">
    <property type="term" value="F:GTPase activator activity"/>
    <property type="evidence" value="ECO:0007669"/>
    <property type="project" value="UniProtKB-KW"/>
</dbReference>
<comment type="subcellular location">
    <subcellularLocation>
        <location evidence="1">Cytoplasm</location>
    </subcellularLocation>
</comment>